<protein>
    <submittedName>
        <fullName evidence="1">Uncharacterized protein</fullName>
    </submittedName>
</protein>
<sequence length="59" mass="6969">MKKESTLFSYKKELISHLNIYHNNEFANFLKKLAKIKPHKFSEINILSGISQSEIKIEF</sequence>
<reference evidence="1 2" key="1">
    <citation type="submission" date="2023-03" db="EMBL/GenBank/DDBJ databases">
        <title>Complete genome sequence of Tepidibacter sp. SWIR-1, isolated from a deep-sea hydrothermal vent.</title>
        <authorList>
            <person name="Li X."/>
        </authorList>
    </citation>
    <scope>NUCLEOTIDE SEQUENCE [LARGE SCALE GENOMIC DNA]</scope>
    <source>
        <strain evidence="1 2">SWIR-1</strain>
    </source>
</reference>
<dbReference type="RefSeq" id="WP_277733085.1">
    <property type="nucleotide sequence ID" value="NZ_CP120733.1"/>
</dbReference>
<dbReference type="EMBL" id="CP120733">
    <property type="protein sequence ID" value="WFD11115.1"/>
    <property type="molecule type" value="Genomic_DNA"/>
</dbReference>
<name>A0ABY8EJC1_9FIRM</name>
<accession>A0ABY8EJC1</accession>
<gene>
    <name evidence="1" type="ORF">P4S50_03300</name>
</gene>
<evidence type="ECO:0000313" key="2">
    <source>
        <dbReference type="Proteomes" id="UP001222800"/>
    </source>
</evidence>
<proteinExistence type="predicted"/>
<evidence type="ECO:0000313" key="1">
    <source>
        <dbReference type="EMBL" id="WFD11115.1"/>
    </source>
</evidence>
<keyword evidence="2" id="KW-1185">Reference proteome</keyword>
<dbReference type="Proteomes" id="UP001222800">
    <property type="component" value="Chromosome"/>
</dbReference>
<organism evidence="1 2">
    <name type="scientific">Tepidibacter hydrothermalis</name>
    <dbReference type="NCBI Taxonomy" id="3036126"/>
    <lineage>
        <taxon>Bacteria</taxon>
        <taxon>Bacillati</taxon>
        <taxon>Bacillota</taxon>
        <taxon>Clostridia</taxon>
        <taxon>Peptostreptococcales</taxon>
        <taxon>Peptostreptococcaceae</taxon>
        <taxon>Tepidibacter</taxon>
    </lineage>
</organism>